<keyword evidence="11" id="KW-1185">Reference proteome</keyword>
<gene>
    <name evidence="10" type="ORF">Plil01_000292100</name>
</gene>
<comment type="caution">
    <text evidence="10">The sequence shown here is derived from an EMBL/GenBank/DDBJ whole genome shotgun (WGS) entry which is preliminary data.</text>
</comment>
<feature type="region of interest" description="Disordered" evidence="9">
    <location>
        <begin position="136"/>
        <end position="190"/>
    </location>
</feature>
<keyword evidence="4" id="KW-0808">Transferase</keyword>
<dbReference type="PANTHER" id="PTHR13036">
    <property type="entry name" value="BETA1,4 MANNOSYLTRANSFERASE"/>
    <property type="match status" value="1"/>
</dbReference>
<dbReference type="EMBL" id="BSXW01000112">
    <property type="protein sequence ID" value="GMF12291.1"/>
    <property type="molecule type" value="Genomic_DNA"/>
</dbReference>
<evidence type="ECO:0000256" key="2">
    <source>
        <dbReference type="ARBA" id="ARBA00004922"/>
    </source>
</evidence>
<feature type="compositionally biased region" description="Low complexity" evidence="9">
    <location>
        <begin position="170"/>
        <end position="190"/>
    </location>
</feature>
<dbReference type="InterPro" id="IPR026051">
    <property type="entry name" value="ALG1-like"/>
</dbReference>
<comment type="subcellular location">
    <subcellularLocation>
        <location evidence="1">Endoplasmic reticulum membrane</location>
        <topology evidence="1">Single-pass membrane protein</topology>
    </subcellularLocation>
</comment>
<dbReference type="PANTHER" id="PTHR13036:SF0">
    <property type="entry name" value="CHITOBIOSYLDIPHOSPHODOLICHOL BETA-MANNOSYLTRANSFERASE"/>
    <property type="match status" value="1"/>
</dbReference>
<proteinExistence type="predicted"/>
<dbReference type="GO" id="GO:0000030">
    <property type="term" value="F:mannosyltransferase activity"/>
    <property type="evidence" value="ECO:0007669"/>
    <property type="project" value="InterPro"/>
</dbReference>
<organism evidence="10 11">
    <name type="scientific">Phytophthora lilii</name>
    <dbReference type="NCBI Taxonomy" id="2077276"/>
    <lineage>
        <taxon>Eukaryota</taxon>
        <taxon>Sar</taxon>
        <taxon>Stramenopiles</taxon>
        <taxon>Oomycota</taxon>
        <taxon>Peronosporomycetes</taxon>
        <taxon>Peronosporales</taxon>
        <taxon>Peronosporaceae</taxon>
        <taxon>Phytophthora</taxon>
    </lineage>
</organism>
<keyword evidence="5" id="KW-0812">Transmembrane</keyword>
<evidence type="ECO:0000256" key="8">
    <source>
        <dbReference type="ARBA" id="ARBA00023136"/>
    </source>
</evidence>
<protein>
    <submittedName>
        <fullName evidence="10">Unnamed protein product</fullName>
    </submittedName>
</protein>
<evidence type="ECO:0000256" key="9">
    <source>
        <dbReference type="SAM" id="MobiDB-lite"/>
    </source>
</evidence>
<evidence type="ECO:0000256" key="7">
    <source>
        <dbReference type="ARBA" id="ARBA00022989"/>
    </source>
</evidence>
<reference evidence="10" key="1">
    <citation type="submission" date="2023-04" db="EMBL/GenBank/DDBJ databases">
        <title>Phytophthora lilii NBRC 32176.</title>
        <authorList>
            <person name="Ichikawa N."/>
            <person name="Sato H."/>
            <person name="Tonouchi N."/>
        </authorList>
    </citation>
    <scope>NUCLEOTIDE SEQUENCE</scope>
    <source>
        <strain evidence="10">NBRC 32176</strain>
    </source>
</reference>
<keyword evidence="8" id="KW-0472">Membrane</keyword>
<evidence type="ECO:0000256" key="6">
    <source>
        <dbReference type="ARBA" id="ARBA00022824"/>
    </source>
</evidence>
<evidence type="ECO:0000256" key="1">
    <source>
        <dbReference type="ARBA" id="ARBA00004389"/>
    </source>
</evidence>
<evidence type="ECO:0000256" key="3">
    <source>
        <dbReference type="ARBA" id="ARBA00022676"/>
    </source>
</evidence>
<name>A0A9W6TCV2_9STRA</name>
<evidence type="ECO:0000313" key="11">
    <source>
        <dbReference type="Proteomes" id="UP001165083"/>
    </source>
</evidence>
<evidence type="ECO:0000313" key="10">
    <source>
        <dbReference type="EMBL" id="GMF12291.1"/>
    </source>
</evidence>
<evidence type="ECO:0000256" key="5">
    <source>
        <dbReference type="ARBA" id="ARBA00022692"/>
    </source>
</evidence>
<accession>A0A9W6TCV2</accession>
<keyword evidence="7" id="KW-1133">Transmembrane helix</keyword>
<comment type="pathway">
    <text evidence="2">Protein modification; protein glycosylation.</text>
</comment>
<sequence length="242" mass="26142">MIISSTSWTADEDFGILLTALELLDKRTSSLSESEFPNLLVVVTGKGPQKEMYLEKIRQLAFKRIRIATMYVNRSVSLARQEAAAAEEAGAETIQPQAAERQEDGARARVQGRRTWLPPGQRRVKADARSVLCAARQGQRGRGLGQAPVGDQQAAAGPRAGRQEDEEAHGAAAAAQDVGGARQEAQARAGRTGRVQHYQPFPHAPQEVRRAQGQQPAHHHQVGWASAGERGGELTYVVGDAV</sequence>
<dbReference type="Proteomes" id="UP001165083">
    <property type="component" value="Unassembled WGS sequence"/>
</dbReference>
<keyword evidence="3" id="KW-0328">Glycosyltransferase</keyword>
<keyword evidence="6" id="KW-0256">Endoplasmic reticulum</keyword>
<evidence type="ECO:0000256" key="4">
    <source>
        <dbReference type="ARBA" id="ARBA00022679"/>
    </source>
</evidence>
<dbReference type="GO" id="GO:0005789">
    <property type="term" value="C:endoplasmic reticulum membrane"/>
    <property type="evidence" value="ECO:0007669"/>
    <property type="project" value="UniProtKB-SubCell"/>
</dbReference>
<dbReference type="AlphaFoldDB" id="A0A9W6TCV2"/>
<dbReference type="OrthoDB" id="614844at2759"/>